<dbReference type="EMBL" id="CP001055">
    <property type="protein sequence ID" value="ACC97742.1"/>
    <property type="molecule type" value="Genomic_DNA"/>
</dbReference>
<accession>B2KBQ5</accession>
<evidence type="ECO:0000313" key="2">
    <source>
        <dbReference type="EMBL" id="ACC97742.1"/>
    </source>
</evidence>
<comment type="similarity">
    <text evidence="1">Belongs to the bactofilin family.</text>
</comment>
<sequence length="122" mass="12679">MTFLKKNTDFTSGEHVSVISADCYFQGTLNVQGSLRVDGRLSGCVDNARHIVIGVDGAVEGDLSAQTIVVSGSVTGNICADALEVSATAKIKGDIRAEKIAVEEGAVLNGMVVIAPAKEEEK</sequence>
<evidence type="ECO:0000313" key="3">
    <source>
        <dbReference type="Proteomes" id="UP000001029"/>
    </source>
</evidence>
<dbReference type="PANTHER" id="PTHR35024">
    <property type="entry name" value="HYPOTHETICAL CYTOSOLIC PROTEIN"/>
    <property type="match status" value="1"/>
</dbReference>
<dbReference type="Proteomes" id="UP000001029">
    <property type="component" value="Chromosome"/>
</dbReference>
<keyword evidence="3" id="KW-1185">Reference proteome</keyword>
<dbReference type="RefSeq" id="WP_012414357.1">
    <property type="nucleotide sequence ID" value="NC_010644.1"/>
</dbReference>
<name>B2KBQ5_ELUMP</name>
<dbReference type="OrthoDB" id="9802488at2"/>
<dbReference type="KEGG" id="emi:Emin_0178"/>
<dbReference type="PANTHER" id="PTHR35024:SF4">
    <property type="entry name" value="POLYMER-FORMING CYTOSKELETAL PROTEIN"/>
    <property type="match status" value="1"/>
</dbReference>
<dbReference type="AlphaFoldDB" id="B2KBQ5"/>
<proteinExistence type="inferred from homology"/>
<protein>
    <submittedName>
        <fullName evidence="2">Integral membrane protein CcmA involved in cell shape determination</fullName>
    </submittedName>
</protein>
<organism evidence="2 3">
    <name type="scientific">Elusimicrobium minutum (strain Pei191)</name>
    <dbReference type="NCBI Taxonomy" id="445932"/>
    <lineage>
        <taxon>Bacteria</taxon>
        <taxon>Pseudomonadati</taxon>
        <taxon>Elusimicrobiota</taxon>
        <taxon>Elusimicrobia</taxon>
        <taxon>Elusimicrobiales</taxon>
        <taxon>Elusimicrobiaceae</taxon>
        <taxon>Elusimicrobium</taxon>
    </lineage>
</organism>
<dbReference type="HOGENOM" id="CLU_072799_6_3_0"/>
<dbReference type="STRING" id="445932.Emin_0178"/>
<dbReference type="Pfam" id="PF04519">
    <property type="entry name" value="Bactofilin"/>
    <property type="match status" value="1"/>
</dbReference>
<evidence type="ECO:0000256" key="1">
    <source>
        <dbReference type="ARBA" id="ARBA00044755"/>
    </source>
</evidence>
<gene>
    <name evidence="2" type="ordered locus">Emin_0178</name>
</gene>
<dbReference type="InterPro" id="IPR007607">
    <property type="entry name" value="BacA/B"/>
</dbReference>
<reference evidence="2 3" key="1">
    <citation type="journal article" date="2009" name="Appl. Environ. Microbiol.">
        <title>Genomic analysis of 'Elusimicrobium minutum,' the first cultivated representative of the phylum 'Elusimicrobia' (formerly termite group 1).</title>
        <authorList>
            <person name="Herlemann D.P.R."/>
            <person name="Geissinger O."/>
            <person name="Ikeda-Ohtsubo W."/>
            <person name="Kunin V."/>
            <person name="Sun H."/>
            <person name="Lapidus A."/>
            <person name="Hugenholtz P."/>
            <person name="Brune A."/>
        </authorList>
    </citation>
    <scope>NUCLEOTIDE SEQUENCE [LARGE SCALE GENOMIC DNA]</scope>
    <source>
        <strain evidence="2 3">Pei191</strain>
    </source>
</reference>